<proteinExistence type="predicted"/>
<dbReference type="AlphaFoldDB" id="D7DR54"/>
<dbReference type="KEGG" id="mvo:Mvol_1676"/>
<accession>D7DR54</accession>
<dbReference type="Proteomes" id="UP000007722">
    <property type="component" value="Chromosome"/>
</dbReference>
<dbReference type="EMBL" id="CP002057">
    <property type="protein sequence ID" value="ADI37331.1"/>
    <property type="molecule type" value="Genomic_DNA"/>
</dbReference>
<sequence>MLKSKYKKRKGQVSMEIGIFIALAVVVAAIVGISYIGGVKDTGNSYVKPLDDLNFDPASYIPNNSVNDTNLTEIQQILENNKNALIDEINSSNILNGSELTYSRNKAGSNESWSRILENYFENSSVPPYDNMLGISNPAYPDNKGVLNWNSVGNLPKIYQNPAVFITNNEKYSYDNVELADDLEKLRGTVVFYKPDNSNIVEYYYIDENLQKSDKETYKIN</sequence>
<keyword evidence="1" id="KW-0472">Membrane</keyword>
<name>D7DR54_METV3</name>
<dbReference type="OrthoDB" id="61714at2157"/>
<gene>
    <name evidence="2" type="ordered locus">Mvol_1676</name>
</gene>
<evidence type="ECO:0000313" key="3">
    <source>
        <dbReference type="Proteomes" id="UP000007722"/>
    </source>
</evidence>
<reference evidence="2 3" key="1">
    <citation type="submission" date="2010-05" db="EMBL/GenBank/DDBJ databases">
        <title>Complete sequence of Methanococcus voltae A3.</title>
        <authorList>
            <consortium name="US DOE Joint Genome Institute"/>
            <person name="Lucas S."/>
            <person name="Copeland A."/>
            <person name="Lapidus A."/>
            <person name="Cheng J.-F."/>
            <person name="Bruce D."/>
            <person name="Goodwin L."/>
            <person name="Pitluck S."/>
            <person name="Lowry S."/>
            <person name="Clum A."/>
            <person name="Land M."/>
            <person name="Hauser L."/>
            <person name="Kyrpides N."/>
            <person name="Mikhailova N."/>
            <person name="Whitman W.B."/>
            <person name="Woyke T."/>
        </authorList>
    </citation>
    <scope>NUCLEOTIDE SEQUENCE [LARGE SCALE GENOMIC DNA]</scope>
    <source>
        <strain evidence="3">ATCC BAA-1334 / A3</strain>
    </source>
</reference>
<dbReference type="HOGENOM" id="CLU_1248308_0_0_2"/>
<feature type="transmembrane region" description="Helical" evidence="1">
    <location>
        <begin position="20"/>
        <end position="38"/>
    </location>
</feature>
<protein>
    <submittedName>
        <fullName evidence="2">Uncharacterized protein</fullName>
    </submittedName>
</protein>
<dbReference type="InParanoid" id="D7DR54"/>
<keyword evidence="1" id="KW-0812">Transmembrane</keyword>
<keyword evidence="3" id="KW-1185">Reference proteome</keyword>
<evidence type="ECO:0000313" key="2">
    <source>
        <dbReference type="EMBL" id="ADI37331.1"/>
    </source>
</evidence>
<evidence type="ECO:0000256" key="1">
    <source>
        <dbReference type="SAM" id="Phobius"/>
    </source>
</evidence>
<keyword evidence="1" id="KW-1133">Transmembrane helix</keyword>
<organism evidence="2 3">
    <name type="scientific">Methanococcus voltae (strain ATCC BAA-1334 / A3)</name>
    <dbReference type="NCBI Taxonomy" id="456320"/>
    <lineage>
        <taxon>Archaea</taxon>
        <taxon>Methanobacteriati</taxon>
        <taxon>Methanobacteriota</taxon>
        <taxon>Methanomada group</taxon>
        <taxon>Methanococci</taxon>
        <taxon>Methanococcales</taxon>
        <taxon>Methanococcaceae</taxon>
        <taxon>Methanococcus</taxon>
    </lineage>
</organism>